<evidence type="ECO:0000256" key="1">
    <source>
        <dbReference type="SAM" id="Phobius"/>
    </source>
</evidence>
<dbReference type="AlphaFoldDB" id="A0A1H2GUR9"/>
<dbReference type="Gene3D" id="3.40.50.360">
    <property type="match status" value="1"/>
</dbReference>
<dbReference type="Proteomes" id="UP000243924">
    <property type="component" value="Chromosome I"/>
</dbReference>
<dbReference type="SUPFAM" id="SSF52218">
    <property type="entry name" value="Flavoproteins"/>
    <property type="match status" value="1"/>
</dbReference>
<dbReference type="EMBL" id="LT629787">
    <property type="protein sequence ID" value="SDU23272.1"/>
    <property type="molecule type" value="Genomic_DNA"/>
</dbReference>
<evidence type="ECO:0000313" key="2">
    <source>
        <dbReference type="EMBL" id="SDU23272.1"/>
    </source>
</evidence>
<feature type="transmembrane region" description="Helical" evidence="1">
    <location>
        <begin position="150"/>
        <end position="173"/>
    </location>
</feature>
<dbReference type="RefSeq" id="WP_092387479.1">
    <property type="nucleotide sequence ID" value="NZ_LT629787.1"/>
</dbReference>
<name>A0A1H2GUR9_9GAMM</name>
<gene>
    <name evidence="2" type="ORF">SAMN05216210_2559</name>
</gene>
<feature type="transmembrane region" description="Helical" evidence="1">
    <location>
        <begin position="266"/>
        <end position="291"/>
    </location>
</feature>
<accession>A0A1H2GUR9</accession>
<keyword evidence="1" id="KW-1133">Transmembrane helix</keyword>
<proteinExistence type="predicted"/>
<sequence length="312" mass="34351">MQDSNTKKRVLVIHYSQTGQIDRVARSVATPLLNDEAVQVDFLPIKPVEAFPFPWPFLQFINTFPESAHQVPCALDMQTEGLQADYDLVILAYQVWYLAPSIPVSSFLQSDLAATLLADTPVVTVIACRNMWLQAQEKVKAHLHKLGAKLVGNIVLVDAAGSIASFFATPLWVLTGRKGPHWFGLVPPAGVSDRDVEGAQRFGEALRQRLTGTQALDVDVLQGLGSAPVNDKLILSEKIATRSFYLWGKLFLACGTPDSWIRKPLAALYTVFLLLMIVTVVPITAILKLLFSPLLKKRIARQKAYYAGPTGD</sequence>
<keyword evidence="1" id="KW-0812">Transmembrane</keyword>
<protein>
    <recommendedName>
        <fullName evidence="4">Dialkylrecorsinol condensing enzyme</fullName>
    </recommendedName>
</protein>
<reference evidence="3" key="1">
    <citation type="submission" date="2016-10" db="EMBL/GenBank/DDBJ databases">
        <authorList>
            <person name="Varghese N."/>
            <person name="Submissions S."/>
        </authorList>
    </citation>
    <scope>NUCLEOTIDE SEQUENCE [LARGE SCALE GENOMIC DNA]</scope>
    <source>
        <strain evidence="3">CECT 8338</strain>
    </source>
</reference>
<evidence type="ECO:0000313" key="3">
    <source>
        <dbReference type="Proteomes" id="UP000243924"/>
    </source>
</evidence>
<organism evidence="2 3">
    <name type="scientific">Halopseudomonas salegens</name>
    <dbReference type="NCBI Taxonomy" id="1434072"/>
    <lineage>
        <taxon>Bacteria</taxon>
        <taxon>Pseudomonadati</taxon>
        <taxon>Pseudomonadota</taxon>
        <taxon>Gammaproteobacteria</taxon>
        <taxon>Pseudomonadales</taxon>
        <taxon>Pseudomonadaceae</taxon>
        <taxon>Halopseudomonas</taxon>
    </lineage>
</organism>
<keyword evidence="1" id="KW-0472">Membrane</keyword>
<dbReference type="STRING" id="1434072.SAMN05216210_2559"/>
<evidence type="ECO:0008006" key="4">
    <source>
        <dbReference type="Google" id="ProtNLM"/>
    </source>
</evidence>
<keyword evidence="3" id="KW-1185">Reference proteome</keyword>
<dbReference type="OrthoDB" id="4547866at2"/>
<dbReference type="GO" id="GO:0016655">
    <property type="term" value="F:oxidoreductase activity, acting on NAD(P)H, quinone or similar compound as acceptor"/>
    <property type="evidence" value="ECO:0007669"/>
    <property type="project" value="UniProtKB-ARBA"/>
</dbReference>
<dbReference type="InterPro" id="IPR029039">
    <property type="entry name" value="Flavoprotein-like_sf"/>
</dbReference>